<proteinExistence type="predicted"/>
<keyword evidence="2" id="KW-1185">Reference proteome</keyword>
<dbReference type="EMBL" id="CM015721">
    <property type="protein sequence ID" value="KAF3694972.1"/>
    <property type="molecule type" value="Genomic_DNA"/>
</dbReference>
<reference evidence="2" key="2">
    <citation type="submission" date="2019-02" db="EMBL/GenBank/DDBJ databases">
        <title>Opniocepnalus argus Var Kimnra genome.</title>
        <authorList>
            <person name="Zhou C."/>
            <person name="Xiao S."/>
        </authorList>
    </citation>
    <scope>NUCLEOTIDE SEQUENCE [LARGE SCALE GENOMIC DNA]</scope>
</reference>
<dbReference type="Proteomes" id="UP000503349">
    <property type="component" value="Chromosome 10"/>
</dbReference>
<accession>A0A6G1PXI1</accession>
<sequence length="65" mass="7605">MTHSETDSTWDNKKDGVAKIRLLHQTERAVVKERSAALRTFTQHWEEKMKMAVMVIILSVFLLFT</sequence>
<reference evidence="1 2" key="1">
    <citation type="submission" date="2019-02" db="EMBL/GenBank/DDBJ databases">
        <title>Opniocepnalus argus genome.</title>
        <authorList>
            <person name="Zhou C."/>
            <person name="Xiao S."/>
        </authorList>
    </citation>
    <scope>NUCLEOTIDE SEQUENCE [LARGE SCALE GENOMIC DNA]</scope>
    <source>
        <strain evidence="1">OARG1902GOOAL</strain>
        <tissue evidence="1">Muscle</tissue>
    </source>
</reference>
<evidence type="ECO:0000313" key="1">
    <source>
        <dbReference type="EMBL" id="KAF3694972.1"/>
    </source>
</evidence>
<evidence type="ECO:0000313" key="2">
    <source>
        <dbReference type="Proteomes" id="UP000503349"/>
    </source>
</evidence>
<gene>
    <name evidence="1" type="ORF">EXN66_Car010648</name>
</gene>
<name>A0A6G1PXI1_CHAAH</name>
<dbReference type="AlphaFoldDB" id="A0A6G1PXI1"/>
<organism evidence="1 2">
    <name type="scientific">Channa argus</name>
    <name type="common">Northern snakehead</name>
    <name type="synonym">Ophicephalus argus</name>
    <dbReference type="NCBI Taxonomy" id="215402"/>
    <lineage>
        <taxon>Eukaryota</taxon>
        <taxon>Metazoa</taxon>
        <taxon>Chordata</taxon>
        <taxon>Craniata</taxon>
        <taxon>Vertebrata</taxon>
        <taxon>Euteleostomi</taxon>
        <taxon>Actinopterygii</taxon>
        <taxon>Neopterygii</taxon>
        <taxon>Teleostei</taxon>
        <taxon>Neoteleostei</taxon>
        <taxon>Acanthomorphata</taxon>
        <taxon>Anabantaria</taxon>
        <taxon>Anabantiformes</taxon>
        <taxon>Channoidei</taxon>
        <taxon>Channidae</taxon>
        <taxon>Channa</taxon>
    </lineage>
</organism>
<protein>
    <submittedName>
        <fullName evidence="1">Uncharacterized protein</fullName>
    </submittedName>
</protein>